<dbReference type="InterPro" id="IPR001207">
    <property type="entry name" value="Transposase_mutator"/>
</dbReference>
<evidence type="ECO:0000256" key="2">
    <source>
        <dbReference type="ARBA" id="ARBA00010961"/>
    </source>
</evidence>
<reference evidence="7 8" key="1">
    <citation type="submission" date="2019-07" db="EMBL/GenBank/DDBJ databases">
        <title>New Mycobacterium species.</title>
        <authorList>
            <person name="Tortoli E."/>
            <person name="Ghielmetti G."/>
            <person name="Friedel U."/>
            <person name="Trovato A."/>
        </authorList>
    </citation>
    <scope>NUCLEOTIDE SEQUENCE [LARGE SCALE GENOMIC DNA]</scope>
    <source>
        <strain evidence="7 8">16-83</strain>
    </source>
</reference>
<organism evidence="7 8">
    <name type="scientific">Mycobacterium helveticum</name>
    <dbReference type="NCBI Taxonomy" id="2592811"/>
    <lineage>
        <taxon>Bacteria</taxon>
        <taxon>Bacillati</taxon>
        <taxon>Actinomycetota</taxon>
        <taxon>Actinomycetes</taxon>
        <taxon>Mycobacteriales</taxon>
        <taxon>Mycobacteriaceae</taxon>
        <taxon>Mycobacterium</taxon>
    </lineage>
</organism>
<dbReference type="EMBL" id="VMQU01000080">
    <property type="protein sequence ID" value="TVS86524.1"/>
    <property type="molecule type" value="Genomic_DNA"/>
</dbReference>
<sequence length="114" mass="13083">ALKEFDQQFGQHYPGAIDVWRNAWPEFVPFLDYPVELRKIVYTTNAIESINFQLRKITKNRGHFPDKDAAMKLLYLGLRNISSERGGYSGTGTHNWTVALNTLARLFPGRIPLC</sequence>
<evidence type="ECO:0000256" key="4">
    <source>
        <dbReference type="ARBA" id="ARBA00023125"/>
    </source>
</evidence>
<dbReference type="GO" id="GO:0003677">
    <property type="term" value="F:DNA binding"/>
    <property type="evidence" value="ECO:0007669"/>
    <property type="project" value="UniProtKB-UniRule"/>
</dbReference>
<keyword evidence="8" id="KW-1185">Reference proteome</keyword>
<name>A0A557XL78_9MYCO</name>
<keyword evidence="4 6" id="KW-0238">DNA-binding</keyword>
<gene>
    <name evidence="7" type="ORF">FPZ47_17735</name>
</gene>
<keyword evidence="5 6" id="KW-0233">DNA recombination</keyword>
<keyword evidence="3 6" id="KW-0815">Transposition</keyword>
<accession>A0A557XL78</accession>
<dbReference type="PANTHER" id="PTHR33217:SF8">
    <property type="entry name" value="MUTATOR FAMILY TRANSPOSASE"/>
    <property type="match status" value="1"/>
</dbReference>
<evidence type="ECO:0000313" key="7">
    <source>
        <dbReference type="EMBL" id="TVS86524.1"/>
    </source>
</evidence>
<comment type="similarity">
    <text evidence="2 6">Belongs to the transposase mutator family.</text>
</comment>
<dbReference type="RefSeq" id="WP_210419935.1">
    <property type="nucleotide sequence ID" value="NZ_VMQU01000080.1"/>
</dbReference>
<dbReference type="PANTHER" id="PTHR33217">
    <property type="entry name" value="TRANSPOSASE FOR INSERTION SEQUENCE ELEMENT IS1081"/>
    <property type="match status" value="1"/>
</dbReference>
<evidence type="ECO:0000256" key="5">
    <source>
        <dbReference type="ARBA" id="ARBA00023172"/>
    </source>
</evidence>
<feature type="non-terminal residue" evidence="7">
    <location>
        <position position="1"/>
    </location>
</feature>
<proteinExistence type="inferred from homology"/>
<evidence type="ECO:0000256" key="3">
    <source>
        <dbReference type="ARBA" id="ARBA00022578"/>
    </source>
</evidence>
<dbReference type="GO" id="GO:0006313">
    <property type="term" value="P:DNA transposition"/>
    <property type="evidence" value="ECO:0007669"/>
    <property type="project" value="UniProtKB-UniRule"/>
</dbReference>
<evidence type="ECO:0000256" key="6">
    <source>
        <dbReference type="RuleBase" id="RU365089"/>
    </source>
</evidence>
<dbReference type="Proteomes" id="UP000320513">
    <property type="component" value="Unassembled WGS sequence"/>
</dbReference>
<comment type="caution">
    <text evidence="7">The sequence shown here is derived from an EMBL/GenBank/DDBJ whole genome shotgun (WGS) entry which is preliminary data.</text>
</comment>
<dbReference type="AlphaFoldDB" id="A0A557XL78"/>
<comment type="function">
    <text evidence="1 6">Required for the transposition of the insertion element.</text>
</comment>
<evidence type="ECO:0000313" key="8">
    <source>
        <dbReference type="Proteomes" id="UP000320513"/>
    </source>
</evidence>
<keyword evidence="6" id="KW-0814">Transposable element</keyword>
<dbReference type="Pfam" id="PF00872">
    <property type="entry name" value="Transposase_mut"/>
    <property type="match status" value="1"/>
</dbReference>
<dbReference type="GO" id="GO:0004803">
    <property type="term" value="F:transposase activity"/>
    <property type="evidence" value="ECO:0007669"/>
    <property type="project" value="UniProtKB-UniRule"/>
</dbReference>
<protein>
    <recommendedName>
        <fullName evidence="6">Mutator family transposase</fullName>
    </recommendedName>
</protein>
<evidence type="ECO:0000256" key="1">
    <source>
        <dbReference type="ARBA" id="ARBA00002190"/>
    </source>
</evidence>